<proteinExistence type="predicted"/>
<name>A0A2H3B4L9_9AGAR</name>
<dbReference type="AlphaFoldDB" id="A0A2H3B4L9"/>
<organism evidence="1 2">
    <name type="scientific">Armillaria solidipes</name>
    <dbReference type="NCBI Taxonomy" id="1076256"/>
    <lineage>
        <taxon>Eukaryota</taxon>
        <taxon>Fungi</taxon>
        <taxon>Dikarya</taxon>
        <taxon>Basidiomycota</taxon>
        <taxon>Agaricomycotina</taxon>
        <taxon>Agaricomycetes</taxon>
        <taxon>Agaricomycetidae</taxon>
        <taxon>Agaricales</taxon>
        <taxon>Marasmiineae</taxon>
        <taxon>Physalacriaceae</taxon>
        <taxon>Armillaria</taxon>
    </lineage>
</organism>
<evidence type="ECO:0000313" key="2">
    <source>
        <dbReference type="Proteomes" id="UP000218334"/>
    </source>
</evidence>
<sequence length="260" mass="29211">MTGAATGFTESLVHYEGKPRGADIDVRQHEIHLAMGEDGLQGQASRVEPTFRMLDDETGGVNAVAGELSEYQGNWRISGKLPRRKPLQREEGFVRNPSRDQKCSEKACRGLAIELGDHAESNSERWFSPLRQNADDAVSGVRGVPWASFEESDWDVMQTSKAEQPSFPNRHCATLLRATVASKRATKRGVMWWLCCDRLLSLYIFRSLSLWTHAVTEAQASKKLPDAIPWRTSRLRQLEFEMDTEASERLSGKPLTVSYA</sequence>
<keyword evidence="2" id="KW-1185">Reference proteome</keyword>
<dbReference type="Proteomes" id="UP000218334">
    <property type="component" value="Unassembled WGS sequence"/>
</dbReference>
<evidence type="ECO:0000313" key="1">
    <source>
        <dbReference type="EMBL" id="PBK60948.1"/>
    </source>
</evidence>
<protein>
    <submittedName>
        <fullName evidence="1">Uncharacterized protein</fullName>
    </submittedName>
</protein>
<dbReference type="EMBL" id="KZ293480">
    <property type="protein sequence ID" value="PBK60948.1"/>
    <property type="molecule type" value="Genomic_DNA"/>
</dbReference>
<reference evidence="2" key="1">
    <citation type="journal article" date="2017" name="Nat. Ecol. Evol.">
        <title>Genome expansion and lineage-specific genetic innovations in the forest pathogenic fungi Armillaria.</title>
        <authorList>
            <person name="Sipos G."/>
            <person name="Prasanna A.N."/>
            <person name="Walter M.C."/>
            <person name="O'Connor E."/>
            <person name="Balint B."/>
            <person name="Krizsan K."/>
            <person name="Kiss B."/>
            <person name="Hess J."/>
            <person name="Varga T."/>
            <person name="Slot J."/>
            <person name="Riley R."/>
            <person name="Boka B."/>
            <person name="Rigling D."/>
            <person name="Barry K."/>
            <person name="Lee J."/>
            <person name="Mihaltcheva S."/>
            <person name="LaButti K."/>
            <person name="Lipzen A."/>
            <person name="Waldron R."/>
            <person name="Moloney N.M."/>
            <person name="Sperisen C."/>
            <person name="Kredics L."/>
            <person name="Vagvoelgyi C."/>
            <person name="Patrignani A."/>
            <person name="Fitzpatrick D."/>
            <person name="Nagy I."/>
            <person name="Doyle S."/>
            <person name="Anderson J.B."/>
            <person name="Grigoriev I.V."/>
            <person name="Gueldener U."/>
            <person name="Muensterkoetter M."/>
            <person name="Nagy L.G."/>
        </authorList>
    </citation>
    <scope>NUCLEOTIDE SEQUENCE [LARGE SCALE GENOMIC DNA]</scope>
    <source>
        <strain evidence="2">28-4</strain>
    </source>
</reference>
<gene>
    <name evidence="1" type="ORF">ARMSODRAFT_981861</name>
</gene>
<accession>A0A2H3B4L9</accession>